<comment type="caution">
    <text evidence="2">The sequence shown here is derived from an EMBL/GenBank/DDBJ whole genome shotgun (WGS) entry which is preliminary data.</text>
</comment>
<dbReference type="InterPro" id="IPR000182">
    <property type="entry name" value="GNAT_dom"/>
</dbReference>
<reference evidence="2 3" key="1">
    <citation type="submission" date="2017-07" db="EMBL/GenBank/DDBJ databases">
        <title>Genome sequencing and assembly of Paenibacillus rigui.</title>
        <authorList>
            <person name="Mayilraj S."/>
        </authorList>
    </citation>
    <scope>NUCLEOTIDE SEQUENCE [LARGE SCALE GENOMIC DNA]</scope>
    <source>
        <strain evidence="2 3">JCM 16352</strain>
    </source>
</reference>
<keyword evidence="3" id="KW-1185">Reference proteome</keyword>
<dbReference type="GO" id="GO:0016747">
    <property type="term" value="F:acyltransferase activity, transferring groups other than amino-acyl groups"/>
    <property type="evidence" value="ECO:0007669"/>
    <property type="project" value="InterPro"/>
</dbReference>
<evidence type="ECO:0000259" key="1">
    <source>
        <dbReference type="PROSITE" id="PS51186"/>
    </source>
</evidence>
<evidence type="ECO:0000313" key="3">
    <source>
        <dbReference type="Proteomes" id="UP000215509"/>
    </source>
</evidence>
<feature type="domain" description="N-acetyltransferase" evidence="1">
    <location>
        <begin position="1"/>
        <end position="83"/>
    </location>
</feature>
<name>A0A229UFX8_9BACL</name>
<organism evidence="2 3">
    <name type="scientific">Paenibacillus rigui</name>
    <dbReference type="NCBI Taxonomy" id="554312"/>
    <lineage>
        <taxon>Bacteria</taxon>
        <taxon>Bacillati</taxon>
        <taxon>Bacillota</taxon>
        <taxon>Bacilli</taxon>
        <taxon>Bacillales</taxon>
        <taxon>Paenibacillaceae</taxon>
        <taxon>Paenibacillus</taxon>
    </lineage>
</organism>
<dbReference type="Pfam" id="PF00583">
    <property type="entry name" value="Acetyltransf_1"/>
    <property type="match status" value="1"/>
</dbReference>
<proteinExistence type="predicted"/>
<dbReference type="SUPFAM" id="SSF55729">
    <property type="entry name" value="Acyl-CoA N-acyltransferases (Nat)"/>
    <property type="match status" value="1"/>
</dbReference>
<dbReference type="RefSeq" id="WP_094018873.1">
    <property type="nucleotide sequence ID" value="NZ_NMQW01000091.1"/>
</dbReference>
<dbReference type="Proteomes" id="UP000215509">
    <property type="component" value="Unassembled WGS sequence"/>
</dbReference>
<dbReference type="Gene3D" id="3.40.630.30">
    <property type="match status" value="1"/>
</dbReference>
<dbReference type="OrthoDB" id="9789053at2"/>
<dbReference type="CDD" id="cd04301">
    <property type="entry name" value="NAT_SF"/>
    <property type="match status" value="1"/>
</dbReference>
<dbReference type="EMBL" id="NMQW01000091">
    <property type="protein sequence ID" value="OXM82286.1"/>
    <property type="molecule type" value="Genomic_DNA"/>
</dbReference>
<gene>
    <name evidence="2" type="ORF">CF651_31755</name>
</gene>
<accession>A0A229UFX8</accession>
<protein>
    <recommendedName>
        <fullName evidence="1">N-acetyltransferase domain-containing protein</fullName>
    </recommendedName>
</protein>
<dbReference type="InterPro" id="IPR016181">
    <property type="entry name" value="Acyl_CoA_acyltransferase"/>
</dbReference>
<dbReference type="AlphaFoldDB" id="A0A229UFX8"/>
<dbReference type="PROSITE" id="PS51186">
    <property type="entry name" value="GNAT"/>
    <property type="match status" value="1"/>
</dbReference>
<sequence length="83" mass="9861">MVQQALISRQDLFPWLACLYISPDYRGKAIGRKLLEHGITISKGKGYNKLYLCTTLDNYYERYGWEYFDKGYYLNGEETKIYI</sequence>
<evidence type="ECO:0000313" key="2">
    <source>
        <dbReference type="EMBL" id="OXM82286.1"/>
    </source>
</evidence>